<sequence length="607" mass="68873">MSDQLLKYYNRELSYMRNMGAEFANRYPKVAGRLRMSEEVVEDPHVSRLLEGVSLLTAQVRRKLDDSFPELTDGLLGMLYPDYQAPIPSMSIIQVSSQNLTDSALKLPAQSVVESRNEGYKNCTFRTCYETDVWPISVADASFINAPFKDPVGPFSKAQSMLRLNVTGDFTNVELKEMGIDRLRFHLNGQPQVTLPLYQLIFQSALGIAIKSGAKGQTRYLQPRHLKRVGFDSQQAVVPYSKRSFDGYRLLVEQFAFPEKFLFFELDELLPEWLGDDNKVEITLFFSAPSETLTKQLNKEHVLLGCTPIINLFEQKMETFEVKPARYEYQLTPQYGDADAREVIKIDNVEAFDHQGERLQLKPFYSESHPRYSNQNDLYWSSRRELVSWAGGFTEPGHETYLSVIDPEAQLVELEEEQRLVVDVTATCSNRNLASRLPFGVGQPKLQISAKADLIKSVRCLVPPTKPIRPALGEATRWQLMRNLCLNDFADGNSREILVDCLKLYDFTSSPQTASMIDAIHSVEVKPATSRVVSKGRVAFCHGSEVIIEFIEDELSGSQLFFFGSVLSEFFSLFAAVNSFTQLSIKLRYQNRHFHQWPAVSGGVPLL</sequence>
<name>A0ABY1WTL8_9GAMM</name>
<organism evidence="1 2">
    <name type="scientific">Corallincola spongiicola</name>
    <dbReference type="NCBI Taxonomy" id="2520508"/>
    <lineage>
        <taxon>Bacteria</taxon>
        <taxon>Pseudomonadati</taxon>
        <taxon>Pseudomonadota</taxon>
        <taxon>Gammaproteobacteria</taxon>
        <taxon>Alteromonadales</taxon>
        <taxon>Psychromonadaceae</taxon>
        <taxon>Corallincola</taxon>
    </lineage>
</organism>
<protein>
    <submittedName>
        <fullName evidence="1">Type VI secretion system baseplate subunit TssF</fullName>
    </submittedName>
</protein>
<evidence type="ECO:0000313" key="1">
    <source>
        <dbReference type="EMBL" id="TAA48089.1"/>
    </source>
</evidence>
<dbReference type="EMBL" id="SHLY01000001">
    <property type="protein sequence ID" value="TAA48089.1"/>
    <property type="molecule type" value="Genomic_DNA"/>
</dbReference>
<dbReference type="PANTHER" id="PTHR35370:SF1">
    <property type="entry name" value="TYPE VI SECRETION SYSTEM COMPONENT TSSF1"/>
    <property type="match status" value="1"/>
</dbReference>
<evidence type="ECO:0000313" key="2">
    <source>
        <dbReference type="Proteomes" id="UP000292544"/>
    </source>
</evidence>
<dbReference type="InterPro" id="IPR010272">
    <property type="entry name" value="T6SS_TssF"/>
</dbReference>
<reference evidence="2" key="1">
    <citation type="submission" date="2019-02" db="EMBL/GenBank/DDBJ databases">
        <title>Draft genome sequence of Muricauda sp. 176CP4-71.</title>
        <authorList>
            <person name="Park J.-S."/>
        </authorList>
    </citation>
    <scope>NUCLEOTIDE SEQUENCE [LARGE SCALE GENOMIC DNA]</scope>
    <source>
        <strain evidence="2">176GS2-150</strain>
    </source>
</reference>
<dbReference type="PANTHER" id="PTHR35370">
    <property type="entry name" value="CYTOPLASMIC PROTEIN-RELATED-RELATED"/>
    <property type="match status" value="1"/>
</dbReference>
<accession>A0ABY1WTL8</accession>
<proteinExistence type="predicted"/>
<dbReference type="Proteomes" id="UP000292544">
    <property type="component" value="Unassembled WGS sequence"/>
</dbReference>
<dbReference type="Pfam" id="PF05947">
    <property type="entry name" value="T6SS_TssF"/>
    <property type="match status" value="1"/>
</dbReference>
<comment type="caution">
    <text evidence="1">The sequence shown here is derived from an EMBL/GenBank/DDBJ whole genome shotgun (WGS) entry which is preliminary data.</text>
</comment>
<dbReference type="NCBIfam" id="TIGR03359">
    <property type="entry name" value="VI_chp_6"/>
    <property type="match status" value="1"/>
</dbReference>
<dbReference type="RefSeq" id="WP_130565580.1">
    <property type="nucleotide sequence ID" value="NZ_SHLY01000001.1"/>
</dbReference>
<dbReference type="PIRSF" id="PIRSF028304">
    <property type="entry name" value="UCP028304"/>
    <property type="match status" value="1"/>
</dbReference>
<gene>
    <name evidence="1" type="primary">tssF</name>
    <name evidence="1" type="ORF">EXY25_02280</name>
</gene>
<keyword evidence="2" id="KW-1185">Reference proteome</keyword>